<feature type="non-terminal residue" evidence="2">
    <location>
        <position position="347"/>
    </location>
</feature>
<gene>
    <name evidence="2" type="ORF">G6N73_35830</name>
</gene>
<dbReference type="GO" id="GO:0003677">
    <property type="term" value="F:DNA binding"/>
    <property type="evidence" value="ECO:0007669"/>
    <property type="project" value="InterPro"/>
</dbReference>
<dbReference type="NCBIfam" id="NF033591">
    <property type="entry name" value="transpos_IS4_2"/>
    <property type="match status" value="1"/>
</dbReference>
<dbReference type="InterPro" id="IPR047658">
    <property type="entry name" value="IS4-like_transpos"/>
</dbReference>
<dbReference type="RefSeq" id="WP_165034568.1">
    <property type="nucleotide sequence ID" value="NZ_JAAKZF010000272.1"/>
</dbReference>
<evidence type="ECO:0000313" key="2">
    <source>
        <dbReference type="EMBL" id="NGO56250.1"/>
    </source>
</evidence>
<protein>
    <submittedName>
        <fullName evidence="2">IS4 family transposase</fullName>
    </submittedName>
</protein>
<reference evidence="2 3" key="1">
    <citation type="submission" date="2020-02" db="EMBL/GenBank/DDBJ databases">
        <title>Genome sequence of strain CCNWXJ40-4.</title>
        <authorList>
            <person name="Gao J."/>
            <person name="Sun J."/>
        </authorList>
    </citation>
    <scope>NUCLEOTIDE SEQUENCE [LARGE SCALE GENOMIC DNA]</scope>
    <source>
        <strain evidence="2 3">CCNWXJ 40-4</strain>
    </source>
</reference>
<dbReference type="GO" id="GO:0004803">
    <property type="term" value="F:transposase activity"/>
    <property type="evidence" value="ECO:0007669"/>
    <property type="project" value="InterPro"/>
</dbReference>
<comment type="caution">
    <text evidence="2">The sequence shown here is derived from an EMBL/GenBank/DDBJ whole genome shotgun (WGS) entry which is preliminary data.</text>
</comment>
<dbReference type="AlphaFoldDB" id="A0A6G4WQ58"/>
<dbReference type="Proteomes" id="UP001642900">
    <property type="component" value="Unassembled WGS sequence"/>
</dbReference>
<dbReference type="GO" id="GO:0006313">
    <property type="term" value="P:DNA transposition"/>
    <property type="evidence" value="ECO:0007669"/>
    <property type="project" value="InterPro"/>
</dbReference>
<sequence length="347" mass="39270">MPCRPDTLASTLSRHVPLSNSRLETLVVVVLGLVCGRTVNLSHIAGHFRGPARLASNYRRLQRFFQFVRLDEDWLARTLVVLLNLRPPFQLCLDRTNWKLGAKDVNLLVLCIAARRVRIPILWTVLDDGGGSSMQDRMTLMERYLAIFDAASIRILLADREFIGNQWFEFLVKNNIPFAIRVKENLIVILEDGRVASLASLTRRRPSRRQLAVHKGRFEGMQQRFAGTLCFAAKRRNDGTMIIIATNCEPNGALAAYKRRWQIECLFGDTKTRGLNMEDTKLTQPAKLSLLMAVVALALAWAHACASATKGHANIARASHGYRRKSWFRTGFDALRHWIASHPDRAS</sequence>
<dbReference type="EMBL" id="JAAKZF010000272">
    <property type="protein sequence ID" value="NGO56250.1"/>
    <property type="molecule type" value="Genomic_DNA"/>
</dbReference>
<proteinExistence type="predicted"/>
<dbReference type="SUPFAM" id="SSF53098">
    <property type="entry name" value="Ribonuclease H-like"/>
    <property type="match status" value="1"/>
</dbReference>
<feature type="domain" description="Transposase IS4-like" evidence="1">
    <location>
        <begin position="143"/>
        <end position="300"/>
    </location>
</feature>
<evidence type="ECO:0000259" key="1">
    <source>
        <dbReference type="Pfam" id="PF01609"/>
    </source>
</evidence>
<dbReference type="Pfam" id="PF01609">
    <property type="entry name" value="DDE_Tnp_1"/>
    <property type="match status" value="1"/>
</dbReference>
<accession>A0A6G4WQ58</accession>
<evidence type="ECO:0000313" key="3">
    <source>
        <dbReference type="Proteomes" id="UP001642900"/>
    </source>
</evidence>
<dbReference type="InterPro" id="IPR002559">
    <property type="entry name" value="Transposase_11"/>
</dbReference>
<dbReference type="InterPro" id="IPR012337">
    <property type="entry name" value="RNaseH-like_sf"/>
</dbReference>
<keyword evidence="3" id="KW-1185">Reference proteome</keyword>
<organism evidence="2 3">
    <name type="scientific">Allomesorhizobium camelthorni</name>
    <dbReference type="NCBI Taxonomy" id="475069"/>
    <lineage>
        <taxon>Bacteria</taxon>
        <taxon>Pseudomonadati</taxon>
        <taxon>Pseudomonadota</taxon>
        <taxon>Alphaproteobacteria</taxon>
        <taxon>Hyphomicrobiales</taxon>
        <taxon>Phyllobacteriaceae</taxon>
        <taxon>Allomesorhizobium</taxon>
    </lineage>
</organism>
<name>A0A6G4WQ58_9HYPH</name>